<comment type="caution">
    <text evidence="5">The sequence shown here is derived from an EMBL/GenBank/DDBJ whole genome shotgun (WGS) entry which is preliminary data.</text>
</comment>
<feature type="compositionally biased region" description="Polar residues" evidence="3">
    <location>
        <begin position="67"/>
        <end position="78"/>
    </location>
</feature>
<evidence type="ECO:0000256" key="3">
    <source>
        <dbReference type="SAM" id="MobiDB-lite"/>
    </source>
</evidence>
<dbReference type="InterPro" id="IPR052398">
    <property type="entry name" value="Ubiquitin_hydrolase_53/54"/>
</dbReference>
<dbReference type="CDD" id="cd02257">
    <property type="entry name" value="Peptidase_C19"/>
    <property type="match status" value="1"/>
</dbReference>
<dbReference type="SUPFAM" id="SSF54001">
    <property type="entry name" value="Cysteine proteinases"/>
    <property type="match status" value="1"/>
</dbReference>
<feature type="compositionally biased region" description="Polar residues" evidence="3">
    <location>
        <begin position="47"/>
        <end position="60"/>
    </location>
</feature>
<evidence type="ECO:0000259" key="4">
    <source>
        <dbReference type="Pfam" id="PF00443"/>
    </source>
</evidence>
<sequence>MDLPTVLESDLCKWATLRNELVNGGIPQEGGSFSDRRPGRRGRRQKGPTNLSNGKNQPLTSEKEDSNSGQPRYGQNSHGDGDNAGKTFRQLQAEEDDEERFQADLKKAVRQSLDTFHAHKNLPLTSSSALSHKELSETTDSCGSRNECLTDVNGMDAYGTGLKNEVDGGCAGSWDCNSFSCIAHRLFGMDVFERMNCYKCGLESRYLKYTSFFHNINASAVMCPESSFDELLNLVEMNHQLACDPDAGGCGKPNYIHHILCKPPHVFTTVLGWQNSCESVDDITATLALLSTEIDISVLYRGLDPQDKRSLVSVVCYYGQHYHCFAYSRDHEQWIMYDDKTVKVIGGWNDVLTMCERGHLQPQVLFFEDVN</sequence>
<dbReference type="EMBL" id="JACGWK010000003">
    <property type="protein sequence ID" value="KAL0364645.1"/>
    <property type="molecule type" value="Genomic_DNA"/>
</dbReference>
<evidence type="ECO:0000256" key="2">
    <source>
        <dbReference type="ARBA" id="ARBA00022801"/>
    </source>
</evidence>
<accession>A0AAW2QAT4</accession>
<feature type="domain" description="Peptidase C19 ubiquitin carboxyl-terminal hydrolase" evidence="4">
    <location>
        <begin position="99"/>
        <end position="366"/>
    </location>
</feature>
<dbReference type="GO" id="GO:0016579">
    <property type="term" value="P:protein deubiquitination"/>
    <property type="evidence" value="ECO:0007669"/>
    <property type="project" value="InterPro"/>
</dbReference>
<gene>
    <name evidence="5" type="ORF">Sangu_0562100</name>
</gene>
<dbReference type="PANTHER" id="PTHR22975">
    <property type="entry name" value="UBIQUITIN SPECIFIC PROTEINASE"/>
    <property type="match status" value="1"/>
</dbReference>
<organism evidence="5">
    <name type="scientific">Sesamum angustifolium</name>
    <dbReference type="NCBI Taxonomy" id="2727405"/>
    <lineage>
        <taxon>Eukaryota</taxon>
        <taxon>Viridiplantae</taxon>
        <taxon>Streptophyta</taxon>
        <taxon>Embryophyta</taxon>
        <taxon>Tracheophyta</taxon>
        <taxon>Spermatophyta</taxon>
        <taxon>Magnoliopsida</taxon>
        <taxon>eudicotyledons</taxon>
        <taxon>Gunneridae</taxon>
        <taxon>Pentapetalae</taxon>
        <taxon>asterids</taxon>
        <taxon>lamiids</taxon>
        <taxon>Lamiales</taxon>
        <taxon>Pedaliaceae</taxon>
        <taxon>Sesamum</taxon>
    </lineage>
</organism>
<reference evidence="5" key="2">
    <citation type="journal article" date="2024" name="Plant">
        <title>Genomic evolution and insights into agronomic trait innovations of Sesamum species.</title>
        <authorList>
            <person name="Miao H."/>
            <person name="Wang L."/>
            <person name="Qu L."/>
            <person name="Liu H."/>
            <person name="Sun Y."/>
            <person name="Le M."/>
            <person name="Wang Q."/>
            <person name="Wei S."/>
            <person name="Zheng Y."/>
            <person name="Lin W."/>
            <person name="Duan Y."/>
            <person name="Cao H."/>
            <person name="Xiong S."/>
            <person name="Wang X."/>
            <person name="Wei L."/>
            <person name="Li C."/>
            <person name="Ma Q."/>
            <person name="Ju M."/>
            <person name="Zhao R."/>
            <person name="Li G."/>
            <person name="Mu C."/>
            <person name="Tian Q."/>
            <person name="Mei H."/>
            <person name="Zhang T."/>
            <person name="Gao T."/>
            <person name="Zhang H."/>
        </authorList>
    </citation>
    <scope>NUCLEOTIDE SEQUENCE</scope>
    <source>
        <strain evidence="5">G01</strain>
    </source>
</reference>
<protein>
    <recommendedName>
        <fullName evidence="4">Peptidase C19 ubiquitin carboxyl-terminal hydrolase domain-containing protein</fullName>
    </recommendedName>
</protein>
<dbReference type="AlphaFoldDB" id="A0AAW2QAT4"/>
<keyword evidence="2" id="KW-0378">Hydrolase</keyword>
<reference evidence="5" key="1">
    <citation type="submission" date="2020-06" db="EMBL/GenBank/DDBJ databases">
        <authorList>
            <person name="Li T."/>
            <person name="Hu X."/>
            <person name="Zhang T."/>
            <person name="Song X."/>
            <person name="Zhang H."/>
            <person name="Dai N."/>
            <person name="Sheng W."/>
            <person name="Hou X."/>
            <person name="Wei L."/>
        </authorList>
    </citation>
    <scope>NUCLEOTIDE SEQUENCE</scope>
    <source>
        <strain evidence="5">G01</strain>
        <tissue evidence="5">Leaf</tissue>
    </source>
</reference>
<dbReference type="GO" id="GO:0004843">
    <property type="term" value="F:cysteine-type deubiquitinase activity"/>
    <property type="evidence" value="ECO:0007669"/>
    <property type="project" value="InterPro"/>
</dbReference>
<dbReference type="Pfam" id="PF00443">
    <property type="entry name" value="UCH"/>
    <property type="match status" value="1"/>
</dbReference>
<evidence type="ECO:0000256" key="1">
    <source>
        <dbReference type="ARBA" id="ARBA00022786"/>
    </source>
</evidence>
<evidence type="ECO:0000313" key="5">
    <source>
        <dbReference type="EMBL" id="KAL0364645.1"/>
    </source>
</evidence>
<dbReference type="Gene3D" id="3.90.70.10">
    <property type="entry name" value="Cysteine proteinases"/>
    <property type="match status" value="1"/>
</dbReference>
<keyword evidence="1" id="KW-0833">Ubl conjugation pathway</keyword>
<feature type="region of interest" description="Disordered" evidence="3">
    <location>
        <begin position="23"/>
        <end position="85"/>
    </location>
</feature>
<dbReference type="InterPro" id="IPR038765">
    <property type="entry name" value="Papain-like_cys_pep_sf"/>
</dbReference>
<dbReference type="PANTHER" id="PTHR22975:SF9">
    <property type="entry name" value="ECHINUS SPLICE FORM 3"/>
    <property type="match status" value="1"/>
</dbReference>
<dbReference type="InterPro" id="IPR001394">
    <property type="entry name" value="Peptidase_C19_UCH"/>
</dbReference>
<name>A0AAW2QAT4_9LAMI</name>
<proteinExistence type="predicted"/>